<dbReference type="STRING" id="4615.A0A199VRV5"/>
<dbReference type="InterPro" id="IPR036249">
    <property type="entry name" value="Thioredoxin-like_sf"/>
</dbReference>
<dbReference type="SFLD" id="SFLDG00358">
    <property type="entry name" value="Main_(cytGST)"/>
    <property type="match status" value="1"/>
</dbReference>
<reference evidence="6 7" key="1">
    <citation type="journal article" date="2016" name="DNA Res.">
        <title>The draft genome of MD-2 pineapple using hybrid error correction of long reads.</title>
        <authorList>
            <person name="Redwan R.M."/>
            <person name="Saidin A."/>
            <person name="Kumar S.V."/>
        </authorList>
    </citation>
    <scope>NUCLEOTIDE SEQUENCE [LARGE SCALE GENOMIC DNA]</scope>
    <source>
        <strain evidence="7">cv. MD2</strain>
        <tissue evidence="6">Leaf</tissue>
    </source>
</reference>
<accession>A0A199VRV5</accession>
<dbReference type="Proteomes" id="UP000092600">
    <property type="component" value="Unassembled WGS sequence"/>
</dbReference>
<dbReference type="GO" id="GO:0009407">
    <property type="term" value="P:toxin catabolic process"/>
    <property type="evidence" value="ECO:0007669"/>
    <property type="project" value="UniProtKB-ARBA"/>
</dbReference>
<dbReference type="AlphaFoldDB" id="A0A199VRV5"/>
<dbReference type="PANTHER" id="PTHR11260:SF788">
    <property type="entry name" value="GLUTATHIONE TRANSFERASE"/>
    <property type="match status" value="1"/>
</dbReference>
<dbReference type="FunFam" id="1.20.1050.10:FF:000016">
    <property type="entry name" value="Glutathione S-transferase U9"/>
    <property type="match status" value="1"/>
</dbReference>
<dbReference type="InterPro" id="IPR045073">
    <property type="entry name" value="Omega/Tau-like"/>
</dbReference>
<dbReference type="Gene3D" id="3.40.30.10">
    <property type="entry name" value="Glutaredoxin"/>
    <property type="match status" value="1"/>
</dbReference>
<dbReference type="SFLD" id="SFLDS00019">
    <property type="entry name" value="Glutathione_Transferase_(cytos"/>
    <property type="match status" value="1"/>
</dbReference>
<feature type="domain" description="GST C-terminal" evidence="5">
    <location>
        <begin position="95"/>
        <end position="227"/>
    </location>
</feature>
<dbReference type="SFLD" id="SFLDG01152">
    <property type="entry name" value="Main.3:_Omega-_and_Tau-like"/>
    <property type="match status" value="1"/>
</dbReference>
<dbReference type="PANTHER" id="PTHR11260">
    <property type="entry name" value="GLUTATHIONE S-TRANSFERASE, GST, SUPERFAMILY, GST DOMAIN CONTAINING"/>
    <property type="match status" value="1"/>
</dbReference>
<dbReference type="InterPro" id="IPR004045">
    <property type="entry name" value="Glutathione_S-Trfase_N"/>
</dbReference>
<dbReference type="PROSITE" id="PS50404">
    <property type="entry name" value="GST_NTER"/>
    <property type="match status" value="1"/>
</dbReference>
<evidence type="ECO:0000256" key="3">
    <source>
        <dbReference type="RuleBase" id="RU369102"/>
    </source>
</evidence>
<dbReference type="SUPFAM" id="SSF52833">
    <property type="entry name" value="Thioredoxin-like"/>
    <property type="match status" value="1"/>
</dbReference>
<dbReference type="EC" id="2.5.1.18" evidence="3"/>
<gene>
    <name evidence="6" type="ORF">ACMD2_20130</name>
</gene>
<evidence type="ECO:0000313" key="7">
    <source>
        <dbReference type="Proteomes" id="UP000092600"/>
    </source>
</evidence>
<organism evidence="6 7">
    <name type="scientific">Ananas comosus</name>
    <name type="common">Pineapple</name>
    <name type="synonym">Ananas ananas</name>
    <dbReference type="NCBI Taxonomy" id="4615"/>
    <lineage>
        <taxon>Eukaryota</taxon>
        <taxon>Viridiplantae</taxon>
        <taxon>Streptophyta</taxon>
        <taxon>Embryophyta</taxon>
        <taxon>Tracheophyta</taxon>
        <taxon>Spermatophyta</taxon>
        <taxon>Magnoliopsida</taxon>
        <taxon>Liliopsida</taxon>
        <taxon>Poales</taxon>
        <taxon>Bromeliaceae</taxon>
        <taxon>Bromelioideae</taxon>
        <taxon>Ananas</taxon>
    </lineage>
</organism>
<evidence type="ECO:0000259" key="5">
    <source>
        <dbReference type="PROSITE" id="PS50405"/>
    </source>
</evidence>
<evidence type="ECO:0000259" key="4">
    <source>
        <dbReference type="PROSITE" id="PS50404"/>
    </source>
</evidence>
<dbReference type="Gene3D" id="1.20.1050.10">
    <property type="match status" value="1"/>
</dbReference>
<protein>
    <recommendedName>
        <fullName evidence="3">Glutathione S-transferase</fullName>
        <ecNumber evidence="3">2.5.1.18</ecNumber>
    </recommendedName>
</protein>
<dbReference type="EMBL" id="LSRQ01001000">
    <property type="protein sequence ID" value="OAY79799.1"/>
    <property type="molecule type" value="Genomic_DNA"/>
</dbReference>
<dbReference type="GO" id="GO:0006749">
    <property type="term" value="P:glutathione metabolic process"/>
    <property type="evidence" value="ECO:0007669"/>
    <property type="project" value="InterPro"/>
</dbReference>
<keyword evidence="1 3" id="KW-0808">Transferase</keyword>
<dbReference type="InterPro" id="IPR036282">
    <property type="entry name" value="Glutathione-S-Trfase_C_sf"/>
</dbReference>
<comment type="catalytic activity">
    <reaction evidence="2 3">
        <text>RX + glutathione = an S-substituted glutathione + a halide anion + H(+)</text>
        <dbReference type="Rhea" id="RHEA:16437"/>
        <dbReference type="ChEBI" id="CHEBI:15378"/>
        <dbReference type="ChEBI" id="CHEBI:16042"/>
        <dbReference type="ChEBI" id="CHEBI:17792"/>
        <dbReference type="ChEBI" id="CHEBI:57925"/>
        <dbReference type="ChEBI" id="CHEBI:90779"/>
        <dbReference type="EC" id="2.5.1.18"/>
    </reaction>
</comment>
<dbReference type="PROSITE" id="PS50405">
    <property type="entry name" value="GST_CTER"/>
    <property type="match status" value="1"/>
</dbReference>
<keyword evidence="3" id="KW-0963">Cytoplasm</keyword>
<sequence length="233" mass="26164">METKLLGSRLSPFANRVEIALKRKGVVYESTEEVREKKSELLLNSNPVYKMIPVLIHKARPICDMSMEFGPLMGRLSSHIDGVWAVNGPVILPSDPYDRAQARFWAKYVDDKIPTPLRVVIGLLPGNKEDAIQEMKTTLQQLESAFTKCSKGKAFFGGDTIGYLDMALGCFLSWFKAVEMMNTGVNILDEAKTPLLAEWANRFYSDDAVKEVMPEPDVLVEHVKKNVVQAKEN</sequence>
<dbReference type="Pfam" id="PF13410">
    <property type="entry name" value="GST_C_2"/>
    <property type="match status" value="1"/>
</dbReference>
<comment type="caution">
    <text evidence="6">The sequence shown here is derived from an EMBL/GenBank/DDBJ whole genome shotgun (WGS) entry which is preliminary data.</text>
</comment>
<proteinExistence type="inferred from homology"/>
<dbReference type="Pfam" id="PF02798">
    <property type="entry name" value="GST_N"/>
    <property type="match status" value="1"/>
</dbReference>
<comment type="function">
    <text evidence="3">Is involved in the conjugation of reduced glutathione to a wide number of exogenous and endogenous hydrophobic electrophiles.</text>
</comment>
<comment type="similarity">
    <text evidence="3">Belongs to the GST superfamily.</text>
</comment>
<evidence type="ECO:0000256" key="1">
    <source>
        <dbReference type="ARBA" id="ARBA00022679"/>
    </source>
</evidence>
<feature type="domain" description="GST N-terminal" evidence="4">
    <location>
        <begin position="1"/>
        <end position="117"/>
    </location>
</feature>
<dbReference type="InterPro" id="IPR045074">
    <property type="entry name" value="GST_C_Tau"/>
</dbReference>
<dbReference type="InterPro" id="IPR040079">
    <property type="entry name" value="Glutathione_S-Trfase"/>
</dbReference>
<dbReference type="CDD" id="cd03185">
    <property type="entry name" value="GST_C_Tau"/>
    <property type="match status" value="1"/>
</dbReference>
<dbReference type="GO" id="GO:0004364">
    <property type="term" value="F:glutathione transferase activity"/>
    <property type="evidence" value="ECO:0007669"/>
    <property type="project" value="UniProtKB-UniRule"/>
</dbReference>
<dbReference type="GO" id="GO:0005829">
    <property type="term" value="C:cytosol"/>
    <property type="evidence" value="ECO:0007669"/>
    <property type="project" value="UniProtKB-SubCell"/>
</dbReference>
<comment type="subcellular location">
    <subcellularLocation>
        <location evidence="3">Cytoplasm</location>
        <location evidence="3">Cytosol</location>
    </subcellularLocation>
</comment>
<name>A0A199VRV5_ANACO</name>
<dbReference type="InterPro" id="IPR010987">
    <property type="entry name" value="Glutathione-S-Trfase_C-like"/>
</dbReference>
<dbReference type="SUPFAM" id="SSF47616">
    <property type="entry name" value="GST C-terminal domain-like"/>
    <property type="match status" value="1"/>
</dbReference>
<evidence type="ECO:0000256" key="2">
    <source>
        <dbReference type="ARBA" id="ARBA00047960"/>
    </source>
</evidence>
<evidence type="ECO:0000313" key="6">
    <source>
        <dbReference type="EMBL" id="OAY79799.1"/>
    </source>
</evidence>